<dbReference type="Gene3D" id="2.40.170.20">
    <property type="entry name" value="TonB-dependent receptor, beta-barrel domain"/>
    <property type="match status" value="1"/>
</dbReference>
<reference evidence="17" key="1">
    <citation type="submission" date="2022-02" db="EMBL/GenBank/DDBJ databases">
        <title>Coral-associated bacteria.</title>
        <authorList>
            <person name="Tang K."/>
            <person name="Wang X."/>
        </authorList>
    </citation>
    <scope>NUCLEOTIDE SEQUENCE</scope>
    <source>
        <strain evidence="17">SCSIO 43006</strain>
    </source>
</reference>
<dbReference type="InterPro" id="IPR000531">
    <property type="entry name" value="Beta-barrel_TonB"/>
</dbReference>
<evidence type="ECO:0000259" key="15">
    <source>
        <dbReference type="Pfam" id="PF00593"/>
    </source>
</evidence>
<sequence length="834" mass="89874">MKAEDFQADCKRVGGFKPSSIALAIAVASSVSAAVTAQEQLEIEEVIITATARPVTKMESSISVSALDTEELSNYAPRSTAEVFRSLPGIRAESSGGGGNANITVRGIPLATGGSKYMQIHEDGLPVLEYGDVNFGNTDNFIRADSSLSRIESVRGGSASTFASNSPGGVINMISKTGEEEGGNIGLSFGADYDETRLNFGYGHHLSDTLRFYVGGFLREGEGVRETGFDGDSGGQLKANLTKDFDNGYVRLYYKHLDDRVTTYLPGPVTYKGNGEFGTVANFDASSQTLHSDNYRNISTFDAYGNPVNRDLSDGIESLVEAYGFESQFEFENGWTITDKFRISDISGSFISPFTDTFGNYGPQSAQSMADLICANAVSGEGSAVDCSTGTTVTYANGGEVDELAYLNLLFDTEIHDLGLIVNDFKVDKLINDNIVVSAGFYYSKQNIKTSWNSWNALIQSVDGSDSQNLSITANANGDLLVDDGLWSASFLSYAWDLEYETYAPYMNVSFDVGDFTFDVSARHDMVNAKGSLVSSCCGGDTDYDINGDGIISDVEDASASDAFGFTGGIITMANGNTQLVDYDADNTSFSLGGNYAINDSMAVFARYSEGGRAIADRLLQISGALNSDGSLSDTTDGFDSVDQLEIGYKFTAGDFDIFATYFNTITEETNAEITSGLTFVREYEAQGIELEGSYIYGDFSVNGNLTWTDAEISKDANNPSVVGNTPRRQADIIYTITPQYNFGNSLTFGASLQGSTEYYVSDSNQLKQDGYVLVNLFGSYYVTEDLTVSFNVNNLTDEFVVTEVEESYAEAGDVVRGRAISGRSTSVSFNYAF</sequence>
<evidence type="ECO:0000256" key="5">
    <source>
        <dbReference type="ARBA" id="ARBA00022692"/>
    </source>
</evidence>
<dbReference type="RefSeq" id="WP_252085232.1">
    <property type="nucleotide sequence ID" value="NZ_CP092418.1"/>
</dbReference>
<name>A0ABY4VEY9_9GAMM</name>
<keyword evidence="7" id="KW-0408">Iron</keyword>
<keyword evidence="8" id="KW-0406">Ion transport</keyword>
<evidence type="ECO:0000313" key="17">
    <source>
        <dbReference type="EMBL" id="USD22879.1"/>
    </source>
</evidence>
<comment type="similarity">
    <text evidence="12 13">Belongs to the TonB-dependent receptor family.</text>
</comment>
<dbReference type="InterPro" id="IPR012910">
    <property type="entry name" value="Plug_dom"/>
</dbReference>
<dbReference type="InterPro" id="IPR037066">
    <property type="entry name" value="Plug_dom_sf"/>
</dbReference>
<keyword evidence="2 12" id="KW-0813">Transport</keyword>
<feature type="chain" id="PRO_5047390292" evidence="14">
    <location>
        <begin position="34"/>
        <end position="834"/>
    </location>
</feature>
<evidence type="ECO:0000256" key="12">
    <source>
        <dbReference type="PROSITE-ProRule" id="PRU01360"/>
    </source>
</evidence>
<evidence type="ECO:0000256" key="7">
    <source>
        <dbReference type="ARBA" id="ARBA00023004"/>
    </source>
</evidence>
<keyword evidence="11 12" id="KW-0998">Cell outer membrane</keyword>
<keyword evidence="3 12" id="KW-1134">Transmembrane beta strand</keyword>
<dbReference type="PROSITE" id="PS52016">
    <property type="entry name" value="TONB_DEPENDENT_REC_3"/>
    <property type="match status" value="1"/>
</dbReference>
<comment type="subcellular location">
    <subcellularLocation>
        <location evidence="1 12">Cell outer membrane</location>
        <topology evidence="1 12">Multi-pass membrane protein</topology>
    </subcellularLocation>
</comment>
<keyword evidence="6 14" id="KW-0732">Signal</keyword>
<feature type="domain" description="TonB-dependent receptor-like beta-barrel" evidence="15">
    <location>
        <begin position="444"/>
        <end position="796"/>
    </location>
</feature>
<proteinExistence type="inferred from homology"/>
<evidence type="ECO:0000256" key="6">
    <source>
        <dbReference type="ARBA" id="ARBA00022729"/>
    </source>
</evidence>
<feature type="domain" description="TonB-dependent receptor plug" evidence="16">
    <location>
        <begin position="57"/>
        <end position="170"/>
    </location>
</feature>
<evidence type="ECO:0000256" key="2">
    <source>
        <dbReference type="ARBA" id="ARBA00022448"/>
    </source>
</evidence>
<evidence type="ECO:0000256" key="14">
    <source>
        <dbReference type="SAM" id="SignalP"/>
    </source>
</evidence>
<evidence type="ECO:0000313" key="18">
    <source>
        <dbReference type="Proteomes" id="UP001055658"/>
    </source>
</evidence>
<protein>
    <submittedName>
        <fullName evidence="17">TonB-dependent receptor</fullName>
    </submittedName>
</protein>
<dbReference type="Gene3D" id="2.170.130.10">
    <property type="entry name" value="TonB-dependent receptor, plug domain"/>
    <property type="match status" value="1"/>
</dbReference>
<evidence type="ECO:0000256" key="10">
    <source>
        <dbReference type="ARBA" id="ARBA00023136"/>
    </source>
</evidence>
<evidence type="ECO:0000256" key="11">
    <source>
        <dbReference type="ARBA" id="ARBA00023237"/>
    </source>
</evidence>
<evidence type="ECO:0000256" key="9">
    <source>
        <dbReference type="ARBA" id="ARBA00023077"/>
    </source>
</evidence>
<accession>A0ABY4VEY9</accession>
<dbReference type="SUPFAM" id="SSF56935">
    <property type="entry name" value="Porins"/>
    <property type="match status" value="1"/>
</dbReference>
<keyword evidence="17" id="KW-0675">Receptor</keyword>
<keyword evidence="5 12" id="KW-0812">Transmembrane</keyword>
<dbReference type="EMBL" id="CP092418">
    <property type="protein sequence ID" value="USD22879.1"/>
    <property type="molecule type" value="Genomic_DNA"/>
</dbReference>
<dbReference type="Proteomes" id="UP001055658">
    <property type="component" value="Chromosome"/>
</dbReference>
<keyword evidence="10 12" id="KW-0472">Membrane</keyword>
<organism evidence="17 18">
    <name type="scientific">Microbulbifer variabilis</name>
    <dbReference type="NCBI Taxonomy" id="266805"/>
    <lineage>
        <taxon>Bacteria</taxon>
        <taxon>Pseudomonadati</taxon>
        <taxon>Pseudomonadota</taxon>
        <taxon>Gammaproteobacteria</taxon>
        <taxon>Cellvibrionales</taxon>
        <taxon>Microbulbiferaceae</taxon>
        <taxon>Microbulbifer</taxon>
    </lineage>
</organism>
<evidence type="ECO:0000256" key="13">
    <source>
        <dbReference type="RuleBase" id="RU003357"/>
    </source>
</evidence>
<dbReference type="Pfam" id="PF00593">
    <property type="entry name" value="TonB_dep_Rec_b-barrel"/>
    <property type="match status" value="1"/>
</dbReference>
<dbReference type="InterPro" id="IPR039426">
    <property type="entry name" value="TonB-dep_rcpt-like"/>
</dbReference>
<keyword evidence="18" id="KW-1185">Reference proteome</keyword>
<evidence type="ECO:0000259" key="16">
    <source>
        <dbReference type="Pfam" id="PF07715"/>
    </source>
</evidence>
<keyword evidence="9 13" id="KW-0798">TonB box</keyword>
<dbReference type="PANTHER" id="PTHR32552">
    <property type="entry name" value="FERRICHROME IRON RECEPTOR-RELATED"/>
    <property type="match status" value="1"/>
</dbReference>
<dbReference type="InterPro" id="IPR036942">
    <property type="entry name" value="Beta-barrel_TonB_sf"/>
</dbReference>
<dbReference type="Pfam" id="PF07715">
    <property type="entry name" value="Plug"/>
    <property type="match status" value="1"/>
</dbReference>
<evidence type="ECO:0000256" key="1">
    <source>
        <dbReference type="ARBA" id="ARBA00004571"/>
    </source>
</evidence>
<feature type="signal peptide" evidence="14">
    <location>
        <begin position="1"/>
        <end position="33"/>
    </location>
</feature>
<gene>
    <name evidence="17" type="ORF">MJO52_06990</name>
</gene>
<keyword evidence="4" id="KW-0410">Iron transport</keyword>
<evidence type="ECO:0000256" key="4">
    <source>
        <dbReference type="ARBA" id="ARBA00022496"/>
    </source>
</evidence>
<evidence type="ECO:0000256" key="3">
    <source>
        <dbReference type="ARBA" id="ARBA00022452"/>
    </source>
</evidence>
<dbReference type="PANTHER" id="PTHR32552:SF89">
    <property type="entry name" value="CATECHOLATE SIDEROPHORE RECEPTOR FIU"/>
    <property type="match status" value="1"/>
</dbReference>
<evidence type="ECO:0000256" key="8">
    <source>
        <dbReference type="ARBA" id="ARBA00023065"/>
    </source>
</evidence>